<reference evidence="2 3" key="1">
    <citation type="submission" date="2018-11" db="EMBL/GenBank/DDBJ databases">
        <authorList>
            <consortium name="Pathogen Informatics"/>
        </authorList>
    </citation>
    <scope>NUCLEOTIDE SEQUENCE [LARGE SCALE GENOMIC DNA]</scope>
</reference>
<dbReference type="AlphaFoldDB" id="A0A3P7KKC7"/>
<keyword evidence="3" id="KW-1185">Reference proteome</keyword>
<feature type="region of interest" description="Disordered" evidence="1">
    <location>
        <begin position="40"/>
        <end position="167"/>
    </location>
</feature>
<sequence length="167" mass="20000">MSPDNDRNCEGTSRDEYYTCEEYRNRNHEDRRYDYCLRGSDRDYSRLGPDPSFETYYGRGRPPHSRERYRDDDFYENAPKYDAPGYSADVSDSRVNDFYHRSQDLSNGARRYRGVPPNNRRNYYEDSKDVPYVQNERDDDFSEASENHREGDEMLLQHGKPFIDLQP</sequence>
<name>A0A3P7KKC7_STRVU</name>
<evidence type="ECO:0000256" key="1">
    <source>
        <dbReference type="SAM" id="MobiDB-lite"/>
    </source>
</evidence>
<evidence type="ECO:0000313" key="3">
    <source>
        <dbReference type="Proteomes" id="UP000270094"/>
    </source>
</evidence>
<feature type="compositionally biased region" description="Basic and acidic residues" evidence="1">
    <location>
        <begin position="91"/>
        <end position="103"/>
    </location>
</feature>
<dbReference type="Proteomes" id="UP000270094">
    <property type="component" value="Unassembled WGS sequence"/>
</dbReference>
<proteinExistence type="predicted"/>
<gene>
    <name evidence="2" type="ORF">SVUK_LOCUS6363</name>
</gene>
<protein>
    <submittedName>
        <fullName evidence="2">Uncharacterized protein</fullName>
    </submittedName>
</protein>
<evidence type="ECO:0000313" key="2">
    <source>
        <dbReference type="EMBL" id="VDM71365.1"/>
    </source>
</evidence>
<accession>A0A3P7KKC7</accession>
<organism evidence="2 3">
    <name type="scientific">Strongylus vulgaris</name>
    <name type="common">Blood worm</name>
    <dbReference type="NCBI Taxonomy" id="40348"/>
    <lineage>
        <taxon>Eukaryota</taxon>
        <taxon>Metazoa</taxon>
        <taxon>Ecdysozoa</taxon>
        <taxon>Nematoda</taxon>
        <taxon>Chromadorea</taxon>
        <taxon>Rhabditida</taxon>
        <taxon>Rhabditina</taxon>
        <taxon>Rhabditomorpha</taxon>
        <taxon>Strongyloidea</taxon>
        <taxon>Strongylidae</taxon>
        <taxon>Strongylus</taxon>
    </lineage>
</organism>
<dbReference type="EMBL" id="UYYB01020102">
    <property type="protein sequence ID" value="VDM71365.1"/>
    <property type="molecule type" value="Genomic_DNA"/>
</dbReference>